<dbReference type="EMBL" id="BSPQ01000013">
    <property type="protein sequence ID" value="GLS91292.1"/>
    <property type="molecule type" value="Genomic_DNA"/>
</dbReference>
<dbReference type="PANTHER" id="PTHR33495">
    <property type="entry name" value="ANTI-SIGMA FACTOR ANTAGONIST TM_1081-RELATED-RELATED"/>
    <property type="match status" value="1"/>
</dbReference>
<dbReference type="SUPFAM" id="SSF52091">
    <property type="entry name" value="SpoIIaa-like"/>
    <property type="match status" value="1"/>
</dbReference>
<feature type="domain" description="STAS" evidence="3">
    <location>
        <begin position="6"/>
        <end position="97"/>
    </location>
</feature>
<dbReference type="NCBIfam" id="TIGR00377">
    <property type="entry name" value="ant_ant_sig"/>
    <property type="match status" value="1"/>
</dbReference>
<dbReference type="Proteomes" id="UP001157353">
    <property type="component" value="Unassembled WGS sequence"/>
</dbReference>
<dbReference type="InterPro" id="IPR003658">
    <property type="entry name" value="Anti-sigma_ant"/>
</dbReference>
<comment type="similarity">
    <text evidence="1 2">Belongs to the anti-sigma-factor antagonist family.</text>
</comment>
<evidence type="ECO:0000256" key="2">
    <source>
        <dbReference type="RuleBase" id="RU003749"/>
    </source>
</evidence>
<proteinExistence type="inferred from homology"/>
<sequence length="117" mass="13207">MDEIMNIEQFETDNNNLMITLSGEMDALGCSKIRPNLEQISAQKQAHIVIDISRVSFIDSSGIGAIVFLFKRLKEQQRTMKITGVQGQPKELMLLLRMDSAITMECVADEEMMQCAH</sequence>
<dbReference type="InterPro" id="IPR036513">
    <property type="entry name" value="STAS_dom_sf"/>
</dbReference>
<dbReference type="PROSITE" id="PS50801">
    <property type="entry name" value="STAS"/>
    <property type="match status" value="1"/>
</dbReference>
<comment type="caution">
    <text evidence="4">The sequence shown here is derived from an EMBL/GenBank/DDBJ whole genome shotgun (WGS) entry which is preliminary data.</text>
</comment>
<keyword evidence="5" id="KW-1185">Reference proteome</keyword>
<dbReference type="PANTHER" id="PTHR33495:SF2">
    <property type="entry name" value="ANTI-SIGMA FACTOR ANTAGONIST TM_1081-RELATED"/>
    <property type="match status" value="1"/>
</dbReference>
<dbReference type="Gene3D" id="3.30.750.24">
    <property type="entry name" value="STAS domain"/>
    <property type="match status" value="1"/>
</dbReference>
<reference evidence="5" key="1">
    <citation type="journal article" date="2019" name="Int. J. Syst. Evol. Microbiol.">
        <title>The Global Catalogue of Microorganisms (GCM) 10K type strain sequencing project: providing services to taxonomists for standard genome sequencing and annotation.</title>
        <authorList>
            <consortium name="The Broad Institute Genomics Platform"/>
            <consortium name="The Broad Institute Genome Sequencing Center for Infectious Disease"/>
            <person name="Wu L."/>
            <person name="Ma J."/>
        </authorList>
    </citation>
    <scope>NUCLEOTIDE SEQUENCE [LARGE SCALE GENOMIC DNA]</scope>
    <source>
        <strain evidence="5">NBRC 103166</strain>
    </source>
</reference>
<organism evidence="4 5">
    <name type="scientific">Psychromonas marina</name>
    <dbReference type="NCBI Taxonomy" id="88364"/>
    <lineage>
        <taxon>Bacteria</taxon>
        <taxon>Pseudomonadati</taxon>
        <taxon>Pseudomonadota</taxon>
        <taxon>Gammaproteobacteria</taxon>
        <taxon>Alteromonadales</taxon>
        <taxon>Psychromonadaceae</taxon>
        <taxon>Psychromonas</taxon>
    </lineage>
</organism>
<evidence type="ECO:0000259" key="3">
    <source>
        <dbReference type="PROSITE" id="PS50801"/>
    </source>
</evidence>
<dbReference type="InterPro" id="IPR002645">
    <property type="entry name" value="STAS_dom"/>
</dbReference>
<evidence type="ECO:0000256" key="1">
    <source>
        <dbReference type="ARBA" id="ARBA00009013"/>
    </source>
</evidence>
<protein>
    <recommendedName>
        <fullName evidence="2">Anti-sigma factor antagonist</fullName>
    </recommendedName>
</protein>
<gene>
    <name evidence="4" type="primary">sypA</name>
    <name evidence="4" type="ORF">GCM10007916_23610</name>
</gene>
<evidence type="ECO:0000313" key="5">
    <source>
        <dbReference type="Proteomes" id="UP001157353"/>
    </source>
</evidence>
<evidence type="ECO:0000313" key="4">
    <source>
        <dbReference type="EMBL" id="GLS91292.1"/>
    </source>
</evidence>
<dbReference type="CDD" id="cd07043">
    <property type="entry name" value="STAS_anti-anti-sigma_factors"/>
    <property type="match status" value="1"/>
</dbReference>
<dbReference type="Pfam" id="PF01740">
    <property type="entry name" value="STAS"/>
    <property type="match status" value="1"/>
</dbReference>
<accession>A0ABQ6E1R9</accession>
<name>A0ABQ6E1R9_9GAMM</name>